<evidence type="ECO:0000313" key="2">
    <source>
        <dbReference type="EMBL" id="KAK1767335.1"/>
    </source>
</evidence>
<dbReference type="RefSeq" id="XP_060283548.1">
    <property type="nucleotide sequence ID" value="XM_060432436.1"/>
</dbReference>
<comment type="caution">
    <text evidence="2">The sequence shown here is derived from an EMBL/GenBank/DDBJ whole genome shotgun (WGS) entry which is preliminary data.</text>
</comment>
<reference evidence="2" key="1">
    <citation type="submission" date="2023-06" db="EMBL/GenBank/DDBJ databases">
        <title>Genome-scale phylogeny and comparative genomics of the fungal order Sordariales.</title>
        <authorList>
            <consortium name="Lawrence Berkeley National Laboratory"/>
            <person name="Hensen N."/>
            <person name="Bonometti L."/>
            <person name="Westerberg I."/>
            <person name="Brannstrom I.O."/>
            <person name="Guillou S."/>
            <person name="Cros-Aarteil S."/>
            <person name="Calhoun S."/>
            <person name="Haridas S."/>
            <person name="Kuo A."/>
            <person name="Mondo S."/>
            <person name="Pangilinan J."/>
            <person name="Riley R."/>
            <person name="Labutti K."/>
            <person name="Andreopoulos B."/>
            <person name="Lipzen A."/>
            <person name="Chen C."/>
            <person name="Yanf M."/>
            <person name="Daum C."/>
            <person name="Ng V."/>
            <person name="Clum A."/>
            <person name="Steindorff A."/>
            <person name="Ohm R."/>
            <person name="Martin F."/>
            <person name="Silar P."/>
            <person name="Natvig D."/>
            <person name="Lalanne C."/>
            <person name="Gautier V."/>
            <person name="Ament-Velasquez S.L."/>
            <person name="Kruys A."/>
            <person name="Hutchinson M.I."/>
            <person name="Powell A.J."/>
            <person name="Barry K."/>
            <person name="Miller A.N."/>
            <person name="Grigoriev I.V."/>
            <person name="Debuchy R."/>
            <person name="Gladieux P."/>
            <person name="Thoren M.H."/>
            <person name="Johannesson H."/>
        </authorList>
    </citation>
    <scope>NUCLEOTIDE SEQUENCE</scope>
    <source>
        <strain evidence="2">8032-3</strain>
    </source>
</reference>
<proteinExistence type="predicted"/>
<feature type="region of interest" description="Disordered" evidence="1">
    <location>
        <begin position="122"/>
        <end position="172"/>
    </location>
</feature>
<organism evidence="2 3">
    <name type="scientific">Phialemonium atrogriseum</name>
    <dbReference type="NCBI Taxonomy" id="1093897"/>
    <lineage>
        <taxon>Eukaryota</taxon>
        <taxon>Fungi</taxon>
        <taxon>Dikarya</taxon>
        <taxon>Ascomycota</taxon>
        <taxon>Pezizomycotina</taxon>
        <taxon>Sordariomycetes</taxon>
        <taxon>Sordariomycetidae</taxon>
        <taxon>Cephalothecales</taxon>
        <taxon>Cephalothecaceae</taxon>
        <taxon>Phialemonium</taxon>
    </lineage>
</organism>
<sequence length="297" mass="32484">MASTTNTAPGATQAPGPAAYHDPRTFSYENSNIEEITVRQLNEDTLAYRHDLDFCREQLAQKDLTPQETRALQLRVLDLGHQIRHCQHRVEILQAQMRARNRSGWPNPAAASAYGPTAVSTPYRCRTSNKRPAGGGPGITPAPSKRAEGHLLPSPADHEADGSGDSDNDSDAGATITALQRLGHWRCRLCRADKYLHAGIGRVPAAPCKWPLKDVAKMIAHFTEMHAEHLPAERCAELGAALRRNRGPFEYWLRQSRSQDVGADGAVVSHCVDELLAGRLPDLLRRLSRAAAGFPTG</sequence>
<keyword evidence="3" id="KW-1185">Reference proteome</keyword>
<dbReference type="Proteomes" id="UP001244011">
    <property type="component" value="Unassembled WGS sequence"/>
</dbReference>
<evidence type="ECO:0000313" key="3">
    <source>
        <dbReference type="Proteomes" id="UP001244011"/>
    </source>
</evidence>
<evidence type="ECO:0000256" key="1">
    <source>
        <dbReference type="SAM" id="MobiDB-lite"/>
    </source>
</evidence>
<dbReference type="EMBL" id="MU839008">
    <property type="protein sequence ID" value="KAK1767335.1"/>
    <property type="molecule type" value="Genomic_DNA"/>
</dbReference>
<accession>A0AAJ0BZU2</accession>
<protein>
    <submittedName>
        <fullName evidence="2">Uncharacterized protein</fullName>
    </submittedName>
</protein>
<dbReference type="GeneID" id="85315623"/>
<feature type="compositionally biased region" description="Low complexity" evidence="1">
    <location>
        <begin position="1"/>
        <end position="19"/>
    </location>
</feature>
<name>A0AAJ0BZU2_9PEZI</name>
<dbReference type="AlphaFoldDB" id="A0AAJ0BZU2"/>
<gene>
    <name evidence="2" type="ORF">QBC33DRAFT_611034</name>
</gene>
<feature type="region of interest" description="Disordered" evidence="1">
    <location>
        <begin position="1"/>
        <end position="22"/>
    </location>
</feature>